<dbReference type="PANTHER" id="PTHR10367:SF17">
    <property type="entry name" value="MRNA-CAPPING ENZYME"/>
    <property type="match status" value="1"/>
</dbReference>
<feature type="region of interest" description="Disordered" evidence="1">
    <location>
        <begin position="707"/>
        <end position="727"/>
    </location>
</feature>
<sequence length="816" mass="89241">MEKFKRYLIHTHTHHSFPSTNRLKWKPADQNTVDFRINVRYSNERKPSYALMVAQGQTNKHFDHLQLEQEIAAEWKKSPPDNKIAEFRYDPEWMVTIAEPGYALETRKGGWRFVRFRDDKDTPNDEAVVKKIMKSIEDAVSKEQLLAHMEKIRTAWKAREKVALTGRGSVSGPSGIMGPYHPAAGSPTTTHPPHSVLTPSLNTPTASTPSSLNAVAAAGYFSQQHYGHRHRKTSSEDVVLPMSSPTMRSAELPGRTAAHPLEEEAAGRRDEMGGGQESAVEPPPPPQQVQTPEYAGPSNIASAAATVEVAEVKTPVEERPEKEAKTPETKPRTPETKLKTPEVKPVVREERVKKETPKEGEMNMREERVRVSGEALVVKKVKVKEEAREEEAWAVEASAVDAERRKEKEKEEKPSKVKQSKASDLEARSVEAVTPPEHKKSVVVEQTKAEMVAVAVPVPVTPFVPTTNAPVPLVSPPLAIPASPLQLPAQELASQVPAKAAPVLTPTPTPTPPALASTEQVARTETKRRSDASTELDGTQPLVPQQTNDPSNPPSFPLMAPARRRDPDLSMDVDDSSAITFATQQHSPAPQTQTQYPSSPSSRRKDEPVDDPTSDTQISSQLGASGRGRSRSKSDAKRRERKRRVEYPIAPAPSWTIMPQPELEMEDPAVSMSREAVEARARVVVLQAEGGKPSLVTKEAREARDKVVSAEDHTAAASQGQGKGTGAASTTVTATAAAAIAVVAVAQVVIYGAGRVGEGEGGSRGERHDVYEEREDEDGVGPCGRWIAGEEGVYVCCAWREVGREEWKEGWCRTED</sequence>
<feature type="domain" description="mRNA capping enzyme C-terminal" evidence="2">
    <location>
        <begin position="30"/>
        <end position="146"/>
    </location>
</feature>
<evidence type="ECO:0000256" key="1">
    <source>
        <dbReference type="SAM" id="MobiDB-lite"/>
    </source>
</evidence>
<dbReference type="AlphaFoldDB" id="A0A433D9Z1"/>
<dbReference type="InterPro" id="IPR013846">
    <property type="entry name" value="mRNA_cap_enzyme_C"/>
</dbReference>
<proteinExistence type="predicted"/>
<keyword evidence="4" id="KW-1185">Reference proteome</keyword>
<evidence type="ECO:0000259" key="2">
    <source>
        <dbReference type="Pfam" id="PF03919"/>
    </source>
</evidence>
<feature type="region of interest" description="Disordered" evidence="1">
    <location>
        <begin position="499"/>
        <end position="647"/>
    </location>
</feature>
<evidence type="ECO:0000313" key="4">
    <source>
        <dbReference type="Proteomes" id="UP000268093"/>
    </source>
</evidence>
<dbReference type="EMBL" id="RBNI01004223">
    <property type="protein sequence ID" value="RUP47688.1"/>
    <property type="molecule type" value="Genomic_DNA"/>
</dbReference>
<organism evidence="3 4">
    <name type="scientific">Jimgerdemannia flammicorona</name>
    <dbReference type="NCBI Taxonomy" id="994334"/>
    <lineage>
        <taxon>Eukaryota</taxon>
        <taxon>Fungi</taxon>
        <taxon>Fungi incertae sedis</taxon>
        <taxon>Mucoromycota</taxon>
        <taxon>Mucoromycotina</taxon>
        <taxon>Endogonomycetes</taxon>
        <taxon>Endogonales</taxon>
        <taxon>Endogonaceae</taxon>
        <taxon>Jimgerdemannia</taxon>
    </lineage>
</organism>
<feature type="region of interest" description="Disordered" evidence="1">
    <location>
        <begin position="388"/>
        <end position="438"/>
    </location>
</feature>
<feature type="compositionally biased region" description="Basic and acidic residues" evidence="1">
    <location>
        <begin position="401"/>
        <end position="429"/>
    </location>
</feature>
<comment type="caution">
    <text evidence="3">The sequence shown here is derived from an EMBL/GenBank/DDBJ whole genome shotgun (WGS) entry which is preliminary data.</text>
</comment>
<feature type="region of interest" description="Disordered" evidence="1">
    <location>
        <begin position="167"/>
        <end position="193"/>
    </location>
</feature>
<evidence type="ECO:0000313" key="3">
    <source>
        <dbReference type="EMBL" id="RUP47688.1"/>
    </source>
</evidence>
<feature type="compositionally biased region" description="Basic and acidic residues" evidence="1">
    <location>
        <begin position="757"/>
        <end position="771"/>
    </location>
</feature>
<dbReference type="SUPFAM" id="SSF50249">
    <property type="entry name" value="Nucleic acid-binding proteins"/>
    <property type="match status" value="1"/>
</dbReference>
<accession>A0A433D9Z1</accession>
<dbReference type="GO" id="GO:0004484">
    <property type="term" value="F:mRNA guanylyltransferase activity"/>
    <property type="evidence" value="ECO:0007669"/>
    <property type="project" value="TreeGrafter"/>
</dbReference>
<feature type="compositionally biased region" description="Basic and acidic residues" evidence="1">
    <location>
        <begin position="522"/>
        <end position="532"/>
    </location>
</feature>
<dbReference type="Pfam" id="PF03919">
    <property type="entry name" value="mRNA_cap_C"/>
    <property type="match status" value="1"/>
</dbReference>
<dbReference type="Gene3D" id="2.40.50.140">
    <property type="entry name" value="Nucleic acid-binding proteins"/>
    <property type="match status" value="1"/>
</dbReference>
<reference evidence="3 4" key="1">
    <citation type="journal article" date="2018" name="New Phytol.">
        <title>Phylogenomics of Endogonaceae and evolution of mycorrhizas within Mucoromycota.</title>
        <authorList>
            <person name="Chang Y."/>
            <person name="Desiro A."/>
            <person name="Na H."/>
            <person name="Sandor L."/>
            <person name="Lipzen A."/>
            <person name="Clum A."/>
            <person name="Barry K."/>
            <person name="Grigoriev I.V."/>
            <person name="Martin F.M."/>
            <person name="Stajich J.E."/>
            <person name="Smith M.E."/>
            <person name="Bonito G."/>
            <person name="Spatafora J.W."/>
        </authorList>
    </citation>
    <scope>NUCLEOTIDE SEQUENCE [LARGE SCALE GENOMIC DNA]</scope>
    <source>
        <strain evidence="3 4">GMNB39</strain>
    </source>
</reference>
<protein>
    <recommendedName>
        <fullName evidence="2">mRNA capping enzyme C-terminal domain-containing protein</fullName>
    </recommendedName>
</protein>
<feature type="region of interest" description="Disordered" evidence="1">
    <location>
        <begin position="311"/>
        <end position="366"/>
    </location>
</feature>
<name>A0A433D9Z1_9FUNG</name>
<feature type="compositionally biased region" description="Low complexity" evidence="1">
    <location>
        <begin position="461"/>
        <end position="472"/>
    </location>
</feature>
<feature type="compositionally biased region" description="Basic and acidic residues" evidence="1">
    <location>
        <begin position="632"/>
        <end position="646"/>
    </location>
</feature>
<dbReference type="PANTHER" id="PTHR10367">
    <property type="entry name" value="MRNA-CAPPING ENZYME"/>
    <property type="match status" value="1"/>
</dbReference>
<dbReference type="GO" id="GO:0006370">
    <property type="term" value="P:7-methylguanosine mRNA capping"/>
    <property type="evidence" value="ECO:0007669"/>
    <property type="project" value="TreeGrafter"/>
</dbReference>
<feature type="compositionally biased region" description="Low complexity" evidence="1">
    <location>
        <begin position="587"/>
        <end position="601"/>
    </location>
</feature>
<dbReference type="Proteomes" id="UP000268093">
    <property type="component" value="Unassembled WGS sequence"/>
</dbReference>
<dbReference type="InterPro" id="IPR012340">
    <property type="entry name" value="NA-bd_OB-fold"/>
</dbReference>
<feature type="compositionally biased region" description="Polar residues" evidence="1">
    <location>
        <begin position="577"/>
        <end position="586"/>
    </location>
</feature>
<feature type="region of interest" description="Disordered" evidence="1">
    <location>
        <begin position="461"/>
        <end position="481"/>
    </location>
</feature>
<gene>
    <name evidence="3" type="ORF">BC936DRAFT_145446</name>
</gene>
<dbReference type="OrthoDB" id="200924at2759"/>
<feature type="region of interest" description="Disordered" evidence="1">
    <location>
        <begin position="757"/>
        <end position="780"/>
    </location>
</feature>
<dbReference type="InterPro" id="IPR051029">
    <property type="entry name" value="mRNA_Capping_Enz/RNA_Phosphat"/>
</dbReference>
<feature type="region of interest" description="Disordered" evidence="1">
    <location>
        <begin position="265"/>
        <end position="295"/>
    </location>
</feature>